<dbReference type="GO" id="GO:0004803">
    <property type="term" value="F:transposase activity"/>
    <property type="evidence" value="ECO:0007669"/>
    <property type="project" value="InterPro"/>
</dbReference>
<dbReference type="RefSeq" id="WP_115215527.1">
    <property type="nucleotide sequence ID" value="NZ_QKWJ01000073.1"/>
</dbReference>
<dbReference type="EMBL" id="QKWJ01000073">
    <property type="protein sequence ID" value="RDK06078.1"/>
    <property type="molecule type" value="Genomic_DNA"/>
</dbReference>
<sequence>MAMRKQEEEVVFPNAAGIDVGASSHWVAVPRHLAEQAGCEPIREVGAMTDDLHALADWLLACGVDTVALESTGVYWIPVYEVLEQRGLKVWLVDARQLKYVPGRKSDVLDCQWLQKLMSLGLLRAAWRPGDEVCVVRAVVRQREVLLTEQATWVQRMHKALVQMNLQLGEVLTDVMGMTGQAIVRAIVAGERDPQVLARHRHGRVKASERDIARALTGNWREEHLFVLGQALAMFDSLAQRIFECDAKLEALLAPLGRHEVELGGPGKRRGKNTPSFDLRTALARWAGVDLTRINGLAVTSVLTVLSEIGPDLRRFGSVKHFCSWLGLCPGTKVSGGKVLSARTRRSTNRVRQALKLAAMSLSRNSSALGAFYRRLCARMDKPRANTAVAHKLARMVYFMLTRGETFVDQGQQRYEEQQHERSIAALKRRAAALGYQINPMKVAP</sequence>
<gene>
    <name evidence="3" type="ORF">DN412_33540</name>
</gene>
<evidence type="ECO:0000259" key="2">
    <source>
        <dbReference type="Pfam" id="PF02371"/>
    </source>
</evidence>
<dbReference type="PANTHER" id="PTHR33055:SF13">
    <property type="entry name" value="TRANSPOSASE"/>
    <property type="match status" value="1"/>
</dbReference>
<accession>A0A370NKJ1</accession>
<protein>
    <submittedName>
        <fullName evidence="3">IS110 family transposase</fullName>
    </submittedName>
</protein>
<dbReference type="Pfam" id="PF01548">
    <property type="entry name" value="DEDD_Tnp_IS110"/>
    <property type="match status" value="1"/>
</dbReference>
<dbReference type="AlphaFoldDB" id="A0A370NKJ1"/>
<keyword evidence="4" id="KW-1185">Reference proteome</keyword>
<dbReference type="NCBIfam" id="NF033542">
    <property type="entry name" value="transpos_IS110"/>
    <property type="match status" value="1"/>
</dbReference>
<evidence type="ECO:0000313" key="4">
    <source>
        <dbReference type="Proteomes" id="UP000255165"/>
    </source>
</evidence>
<dbReference type="InterPro" id="IPR003346">
    <property type="entry name" value="Transposase_20"/>
</dbReference>
<dbReference type="Proteomes" id="UP000255165">
    <property type="component" value="Unassembled WGS sequence"/>
</dbReference>
<dbReference type="GO" id="GO:0006313">
    <property type="term" value="P:DNA transposition"/>
    <property type="evidence" value="ECO:0007669"/>
    <property type="project" value="InterPro"/>
</dbReference>
<dbReference type="InterPro" id="IPR047650">
    <property type="entry name" value="Transpos_IS110"/>
</dbReference>
<name>A0A370NKJ1_9BURK</name>
<reference evidence="4" key="1">
    <citation type="submission" date="2018-06" db="EMBL/GenBank/DDBJ databases">
        <authorList>
            <person name="Feng T."/>
            <person name="Jeon C.O."/>
        </authorList>
    </citation>
    <scope>NUCLEOTIDE SEQUENCE [LARGE SCALE GENOMIC DNA]</scope>
    <source>
        <strain evidence="4">S23</strain>
    </source>
</reference>
<proteinExistence type="predicted"/>
<feature type="domain" description="Transposase IS110-like N-terminal" evidence="1">
    <location>
        <begin position="16"/>
        <end position="164"/>
    </location>
</feature>
<feature type="domain" description="Transposase IS116/IS110/IS902 C-terminal" evidence="2">
    <location>
        <begin position="291"/>
        <end position="373"/>
    </location>
</feature>
<dbReference type="PANTHER" id="PTHR33055">
    <property type="entry name" value="TRANSPOSASE FOR INSERTION SEQUENCE ELEMENT IS1111A"/>
    <property type="match status" value="1"/>
</dbReference>
<comment type="caution">
    <text evidence="3">The sequence shown here is derived from an EMBL/GenBank/DDBJ whole genome shotgun (WGS) entry which is preliminary data.</text>
</comment>
<evidence type="ECO:0000259" key="1">
    <source>
        <dbReference type="Pfam" id="PF01548"/>
    </source>
</evidence>
<organism evidence="3 4">
    <name type="scientific">Cupriavidus lacunae</name>
    <dbReference type="NCBI Taxonomy" id="2666307"/>
    <lineage>
        <taxon>Bacteria</taxon>
        <taxon>Pseudomonadati</taxon>
        <taxon>Pseudomonadota</taxon>
        <taxon>Betaproteobacteria</taxon>
        <taxon>Burkholderiales</taxon>
        <taxon>Burkholderiaceae</taxon>
        <taxon>Cupriavidus</taxon>
    </lineage>
</organism>
<dbReference type="Pfam" id="PF02371">
    <property type="entry name" value="Transposase_20"/>
    <property type="match status" value="1"/>
</dbReference>
<dbReference type="GO" id="GO:0003677">
    <property type="term" value="F:DNA binding"/>
    <property type="evidence" value="ECO:0007669"/>
    <property type="project" value="InterPro"/>
</dbReference>
<evidence type="ECO:0000313" key="3">
    <source>
        <dbReference type="EMBL" id="RDK06078.1"/>
    </source>
</evidence>
<dbReference type="InterPro" id="IPR002525">
    <property type="entry name" value="Transp_IS110-like_N"/>
</dbReference>